<keyword evidence="2" id="KW-0378">Hydrolase</keyword>
<feature type="domain" description="NodB homology" evidence="4">
    <location>
        <begin position="65"/>
        <end position="241"/>
    </location>
</feature>
<dbReference type="InterPro" id="IPR050248">
    <property type="entry name" value="Polysacc_deacetylase_ArnD"/>
</dbReference>
<dbReference type="InterPro" id="IPR011330">
    <property type="entry name" value="Glyco_hydro/deAcase_b/a-brl"/>
</dbReference>
<dbReference type="Gene3D" id="3.20.20.370">
    <property type="entry name" value="Glycoside hydrolase/deacetylase"/>
    <property type="match status" value="1"/>
</dbReference>
<dbReference type="PANTHER" id="PTHR10587:SF133">
    <property type="entry name" value="CHITIN DEACETYLASE 1-RELATED"/>
    <property type="match status" value="1"/>
</dbReference>
<dbReference type="SUPFAM" id="SSF88713">
    <property type="entry name" value="Glycoside hydrolase/deacetylase"/>
    <property type="match status" value="1"/>
</dbReference>
<dbReference type="InterPro" id="IPR002509">
    <property type="entry name" value="NODB_dom"/>
</dbReference>
<feature type="chain" id="PRO_5020344242" evidence="3">
    <location>
        <begin position="25"/>
        <end position="261"/>
    </location>
</feature>
<name>A0A4R4W170_9ACTN</name>
<dbReference type="GO" id="GO:0005975">
    <property type="term" value="P:carbohydrate metabolic process"/>
    <property type="evidence" value="ECO:0007669"/>
    <property type="project" value="InterPro"/>
</dbReference>
<feature type="signal peptide" evidence="3">
    <location>
        <begin position="1"/>
        <end position="24"/>
    </location>
</feature>
<keyword evidence="3" id="KW-0732">Signal</keyword>
<evidence type="ECO:0000256" key="1">
    <source>
        <dbReference type="ARBA" id="ARBA00022723"/>
    </source>
</evidence>
<dbReference type="PROSITE" id="PS51677">
    <property type="entry name" value="NODB"/>
    <property type="match status" value="1"/>
</dbReference>
<keyword evidence="6" id="KW-1185">Reference proteome</keyword>
<dbReference type="EMBL" id="SMKO01000018">
    <property type="protein sequence ID" value="TDD09114.1"/>
    <property type="molecule type" value="Genomic_DNA"/>
</dbReference>
<dbReference type="RefSeq" id="WP_132594509.1">
    <property type="nucleotide sequence ID" value="NZ_SMKO01000018.1"/>
</dbReference>
<evidence type="ECO:0000256" key="2">
    <source>
        <dbReference type="ARBA" id="ARBA00022801"/>
    </source>
</evidence>
<evidence type="ECO:0000313" key="6">
    <source>
        <dbReference type="Proteomes" id="UP000295258"/>
    </source>
</evidence>
<organism evidence="5 6">
    <name type="scientific">Nonomuraea deserti</name>
    <dbReference type="NCBI Taxonomy" id="1848322"/>
    <lineage>
        <taxon>Bacteria</taxon>
        <taxon>Bacillati</taxon>
        <taxon>Actinomycetota</taxon>
        <taxon>Actinomycetes</taxon>
        <taxon>Streptosporangiales</taxon>
        <taxon>Streptosporangiaceae</taxon>
        <taxon>Nonomuraea</taxon>
    </lineage>
</organism>
<dbReference type="GO" id="GO:0046872">
    <property type="term" value="F:metal ion binding"/>
    <property type="evidence" value="ECO:0007669"/>
    <property type="project" value="UniProtKB-KW"/>
</dbReference>
<evidence type="ECO:0000259" key="4">
    <source>
        <dbReference type="PROSITE" id="PS51677"/>
    </source>
</evidence>
<proteinExistence type="predicted"/>
<dbReference type="PANTHER" id="PTHR10587">
    <property type="entry name" value="GLYCOSYL TRANSFERASE-RELATED"/>
    <property type="match status" value="1"/>
</dbReference>
<comment type="caution">
    <text evidence="5">The sequence shown here is derived from an EMBL/GenBank/DDBJ whole genome shotgun (WGS) entry which is preliminary data.</text>
</comment>
<dbReference type="Pfam" id="PF01522">
    <property type="entry name" value="Polysacc_deac_1"/>
    <property type="match status" value="1"/>
</dbReference>
<dbReference type="Proteomes" id="UP000295258">
    <property type="component" value="Unassembled WGS sequence"/>
</dbReference>
<dbReference type="GO" id="GO:0016810">
    <property type="term" value="F:hydrolase activity, acting on carbon-nitrogen (but not peptide) bonds"/>
    <property type="evidence" value="ECO:0007669"/>
    <property type="project" value="InterPro"/>
</dbReference>
<dbReference type="GO" id="GO:0016020">
    <property type="term" value="C:membrane"/>
    <property type="evidence" value="ECO:0007669"/>
    <property type="project" value="TreeGrafter"/>
</dbReference>
<gene>
    <name evidence="5" type="ORF">E1292_10570</name>
</gene>
<evidence type="ECO:0000313" key="5">
    <source>
        <dbReference type="EMBL" id="TDD09114.1"/>
    </source>
</evidence>
<evidence type="ECO:0000256" key="3">
    <source>
        <dbReference type="SAM" id="SignalP"/>
    </source>
</evidence>
<protein>
    <submittedName>
        <fullName evidence="5">Polysaccharide deacetylase family protein</fullName>
    </submittedName>
</protein>
<dbReference type="AlphaFoldDB" id="A0A4R4W170"/>
<keyword evidence="1" id="KW-0479">Metal-binding</keyword>
<sequence>MRGWALPLALLALVSFATQVVVHAHPPALPIVPVQPPPIEPSVLARRLASMQADWPRHVDCALAKCVALTFDDGPGEHTGRLLALLNAHDVRATFFVVGEMVAAGGRRAVQRIVADGHEIGNHSWSHQALSELTRKELHRELRHTGRLVRRLTGVRMRVMRPPYGLTDRRVAAEARRTGMAQILWNVDTFDWRDRTPKVVARRAGRASPGSIILMHDIHRTTVKAVPALLDALERRGFTFVTVSELYGDRGPAPGRKYMRR</sequence>
<reference evidence="5 6" key="1">
    <citation type="submission" date="2019-03" db="EMBL/GenBank/DDBJ databases">
        <title>Draft genome sequences of novel Actinobacteria.</title>
        <authorList>
            <person name="Sahin N."/>
            <person name="Ay H."/>
            <person name="Saygin H."/>
        </authorList>
    </citation>
    <scope>NUCLEOTIDE SEQUENCE [LARGE SCALE GENOMIC DNA]</scope>
    <source>
        <strain evidence="5 6">KC310</strain>
    </source>
</reference>
<dbReference type="CDD" id="cd10917">
    <property type="entry name" value="CE4_NodB_like_6s_7s"/>
    <property type="match status" value="1"/>
</dbReference>
<accession>A0A4R4W170</accession>